<evidence type="ECO:0000259" key="8">
    <source>
        <dbReference type="PROSITE" id="PS50109"/>
    </source>
</evidence>
<evidence type="ECO:0000256" key="1">
    <source>
        <dbReference type="ARBA" id="ARBA00000085"/>
    </source>
</evidence>
<evidence type="ECO:0000313" key="10">
    <source>
        <dbReference type="EMBL" id="KAK5109264.1"/>
    </source>
</evidence>
<feature type="compositionally biased region" description="Low complexity" evidence="7">
    <location>
        <begin position="339"/>
        <end position="355"/>
    </location>
</feature>
<feature type="compositionally biased region" description="Basic residues" evidence="7">
    <location>
        <begin position="430"/>
        <end position="440"/>
    </location>
</feature>
<dbReference type="InterPro" id="IPR004358">
    <property type="entry name" value="Sig_transdc_His_kin-like_C"/>
</dbReference>
<gene>
    <name evidence="10" type="ORF">LTR62_007138</name>
</gene>
<reference evidence="10" key="1">
    <citation type="submission" date="2023-08" db="EMBL/GenBank/DDBJ databases">
        <title>Black Yeasts Isolated from many extreme environments.</title>
        <authorList>
            <person name="Coleine C."/>
            <person name="Stajich J.E."/>
            <person name="Selbmann L."/>
        </authorList>
    </citation>
    <scope>NUCLEOTIDE SEQUENCE</scope>
    <source>
        <strain evidence="10">CCFEE 5401</strain>
    </source>
</reference>
<dbReference type="GO" id="GO:0000155">
    <property type="term" value="F:phosphorelay sensor kinase activity"/>
    <property type="evidence" value="ECO:0007669"/>
    <property type="project" value="InterPro"/>
</dbReference>
<dbReference type="Pfam" id="PF02518">
    <property type="entry name" value="HATPase_c"/>
    <property type="match status" value="1"/>
</dbReference>
<dbReference type="Proteomes" id="UP001310890">
    <property type="component" value="Unassembled WGS sequence"/>
</dbReference>
<evidence type="ECO:0000256" key="3">
    <source>
        <dbReference type="ARBA" id="ARBA00022553"/>
    </source>
</evidence>
<keyword evidence="3 6" id="KW-0597">Phosphoprotein</keyword>
<dbReference type="Pfam" id="PF00072">
    <property type="entry name" value="Response_reg"/>
    <property type="match status" value="1"/>
</dbReference>
<accession>A0AAN7TC27</accession>
<feature type="region of interest" description="Disordered" evidence="7">
    <location>
        <begin position="510"/>
        <end position="533"/>
    </location>
</feature>
<dbReference type="Gene3D" id="3.30.450.40">
    <property type="match status" value="1"/>
</dbReference>
<dbReference type="GO" id="GO:0009927">
    <property type="term" value="F:histidine phosphotransfer kinase activity"/>
    <property type="evidence" value="ECO:0007669"/>
    <property type="project" value="TreeGrafter"/>
</dbReference>
<dbReference type="AlphaFoldDB" id="A0AAN7TC27"/>
<dbReference type="SUPFAM" id="SSF55874">
    <property type="entry name" value="ATPase domain of HSP90 chaperone/DNA topoisomerase II/histidine kinase"/>
    <property type="match status" value="1"/>
</dbReference>
<sequence length="1233" mass="134354">MANGVQTSGEDTRNKPENSQLLRFERDPDGNPDVGAAVISPPTQATMFASSLTDTTPKSPDSAGIANISLQERERSLELAKYFSAASIVPNAIHQPPPDTPRPPPDHTLIALAQLGNFRLGTARAFISLIDRSHQYIIGEATRSTSILQPNLQNALVEQPNDGLYLGFQALELAFGVCPQTIHLFTTDDLRIENANIFADKTRYVIRDFCADSRFADRPYVKGFPHMRSYAEVPLTSDNGYVIGSYCVVDDKPRDFGDGEIIILNEIATCIMTHLALVKTKLDFQRVEGLVRGIGSYVAGYSGLQEQQTKTLPNRALDTPSHSDEVAPTPSRPSLIKATSSSGISTTSITSSARQSSERESANESFTRGSDPALAGADLEPTGERESSEAFLSQDIRTTFLRASHLVQQSMGMQQISFLDARRLNAVKLTKKSKSARKSSRTSTIDSEATSPRCVLLDQPPEAQDAQGSLLSTIAFDISEALLRRLLARYPFGHIFSYDDLGVITQPGLRSPHQDRMHPSRPDFSGTLPSDTDMEDADSAKLFDAVQYARSIIFLPLWDFQKGRWFAAAIGWTTDPSRVLDHADLNYLAAFCNSIMADVSRIETSALSRAKSDFISSISHELRSPLHGILAGTELLRKPERSRTDDAMLDTIDSCGHMLLDTIDHLLDFAKINSLAGRDRQSSVSSADEASDGNSTRLAFTDLGELVQDVVEGVQLGYARSSVKSDADHDAVGISTTLSNHQADCQSSLDSTVVCVDVEPSIDWCLESEVGAWKRIVMNLFGNALKYTSRGRIDVVLRLADQLDDSPNGRTICLEINDTGHGMSPYYLQHRLYTPFAQENHLSVGTGLGLSIVHQLVNNMGGSVDVQSELEKGSKITVLIPLGDKVRLVSAERQAKEPSLTRSAALDPAMRLKGLTLYLPRPTPMPPETPVASSETIDATGEATDVQTLFASIAERFFGMVISFESPPAIASGQQHFMIQQPRNTPKPDWKLRLFSPASAGANSGQSETEAVPDAVHDVEVSISQPFGPRKLALAFTQAMAEKSSAPLSGQTGNKAYPWRNNPNDLPAVPPSTETWSSGTSPSANQPLAPPPIKSATARPPPLGHLLLVDDNNLNLRVLSMCVKQIGCTYEQAEDGEQAVSAYRHTLEPYDLIFMDLSMPRMDGCTATREIRAYESACGLPRTTIIALTALGAEEARQEAFASGVDVFITKPVKMSEVRSLIPRYVRERSGRL</sequence>
<evidence type="ECO:0000259" key="9">
    <source>
        <dbReference type="PROSITE" id="PS50110"/>
    </source>
</evidence>
<dbReference type="Gene3D" id="1.10.287.130">
    <property type="match status" value="1"/>
</dbReference>
<organism evidence="10 11">
    <name type="scientific">Meristemomyces frigidus</name>
    <dbReference type="NCBI Taxonomy" id="1508187"/>
    <lineage>
        <taxon>Eukaryota</taxon>
        <taxon>Fungi</taxon>
        <taxon>Dikarya</taxon>
        <taxon>Ascomycota</taxon>
        <taxon>Pezizomycotina</taxon>
        <taxon>Dothideomycetes</taxon>
        <taxon>Dothideomycetidae</taxon>
        <taxon>Mycosphaerellales</taxon>
        <taxon>Teratosphaeriaceae</taxon>
        <taxon>Meristemomyces</taxon>
    </lineage>
</organism>
<dbReference type="SUPFAM" id="SSF52172">
    <property type="entry name" value="CheY-like"/>
    <property type="match status" value="1"/>
</dbReference>
<dbReference type="InterPro" id="IPR003661">
    <property type="entry name" value="HisK_dim/P_dom"/>
</dbReference>
<evidence type="ECO:0000256" key="4">
    <source>
        <dbReference type="ARBA" id="ARBA00022679"/>
    </source>
</evidence>
<protein>
    <recommendedName>
        <fullName evidence="2">histidine kinase</fullName>
        <ecNumber evidence="2">2.7.13.3</ecNumber>
    </recommendedName>
</protein>
<dbReference type="SMART" id="SM00388">
    <property type="entry name" value="HisKA"/>
    <property type="match status" value="1"/>
</dbReference>
<evidence type="ECO:0000256" key="6">
    <source>
        <dbReference type="PROSITE-ProRule" id="PRU00169"/>
    </source>
</evidence>
<comment type="catalytic activity">
    <reaction evidence="1">
        <text>ATP + protein L-histidine = ADP + protein N-phospho-L-histidine.</text>
        <dbReference type="EC" id="2.7.13.3"/>
    </reaction>
</comment>
<name>A0AAN7TC27_9PEZI</name>
<dbReference type="InterPro" id="IPR029016">
    <property type="entry name" value="GAF-like_dom_sf"/>
</dbReference>
<feature type="domain" description="Response regulatory" evidence="9">
    <location>
        <begin position="1105"/>
        <end position="1226"/>
    </location>
</feature>
<proteinExistence type="predicted"/>
<dbReference type="PROSITE" id="PS50109">
    <property type="entry name" value="HIS_KIN"/>
    <property type="match status" value="1"/>
</dbReference>
<feature type="compositionally biased region" description="Basic and acidic residues" evidence="7">
    <location>
        <begin position="512"/>
        <end position="521"/>
    </location>
</feature>
<dbReference type="PROSITE" id="PS50110">
    <property type="entry name" value="RESPONSE_REGULATORY"/>
    <property type="match status" value="1"/>
</dbReference>
<evidence type="ECO:0000313" key="11">
    <source>
        <dbReference type="Proteomes" id="UP001310890"/>
    </source>
</evidence>
<dbReference type="EC" id="2.7.13.3" evidence="2"/>
<evidence type="ECO:0000256" key="2">
    <source>
        <dbReference type="ARBA" id="ARBA00012438"/>
    </source>
</evidence>
<dbReference type="CDD" id="cd00082">
    <property type="entry name" value="HisKA"/>
    <property type="match status" value="1"/>
</dbReference>
<dbReference type="SUPFAM" id="SSF47384">
    <property type="entry name" value="Homodimeric domain of signal transducing histidine kinase"/>
    <property type="match status" value="1"/>
</dbReference>
<dbReference type="SMART" id="SM00448">
    <property type="entry name" value="REC"/>
    <property type="match status" value="1"/>
</dbReference>
<dbReference type="PANTHER" id="PTHR43047">
    <property type="entry name" value="TWO-COMPONENT HISTIDINE PROTEIN KINASE"/>
    <property type="match status" value="1"/>
</dbReference>
<keyword evidence="4" id="KW-0808">Transferase</keyword>
<feature type="compositionally biased region" description="Pro residues" evidence="7">
    <location>
        <begin position="1088"/>
        <end position="1097"/>
    </location>
</feature>
<feature type="region of interest" description="Disordered" evidence="7">
    <location>
        <begin position="310"/>
        <end position="390"/>
    </location>
</feature>
<feature type="domain" description="Histidine kinase" evidence="8">
    <location>
        <begin position="617"/>
        <end position="884"/>
    </location>
</feature>
<dbReference type="InterPro" id="IPR011006">
    <property type="entry name" value="CheY-like_superfamily"/>
</dbReference>
<dbReference type="InterPro" id="IPR003594">
    <property type="entry name" value="HATPase_dom"/>
</dbReference>
<dbReference type="Gene3D" id="3.40.50.2300">
    <property type="match status" value="1"/>
</dbReference>
<dbReference type="InterPro" id="IPR036890">
    <property type="entry name" value="HATPase_C_sf"/>
</dbReference>
<dbReference type="EMBL" id="JAVRRL010000067">
    <property type="protein sequence ID" value="KAK5109264.1"/>
    <property type="molecule type" value="Genomic_DNA"/>
</dbReference>
<keyword evidence="5" id="KW-0418">Kinase</keyword>
<dbReference type="FunFam" id="3.30.450.40:FF:000083">
    <property type="entry name" value="Sensor histidine kinase/response regulator, putative (AFU_orthologue AFUA_4G00660)"/>
    <property type="match status" value="1"/>
</dbReference>
<dbReference type="Gene3D" id="3.30.565.10">
    <property type="entry name" value="Histidine kinase-like ATPase, C-terminal domain"/>
    <property type="match status" value="1"/>
</dbReference>
<dbReference type="InterPro" id="IPR001789">
    <property type="entry name" value="Sig_transdc_resp-reg_receiver"/>
</dbReference>
<dbReference type="Pfam" id="PF00512">
    <property type="entry name" value="HisKA"/>
    <property type="match status" value="1"/>
</dbReference>
<dbReference type="FunFam" id="1.10.287.130:FF:000023">
    <property type="entry name" value="Sensor histidine kinase/response regulator, putative"/>
    <property type="match status" value="1"/>
</dbReference>
<dbReference type="CDD" id="cd17546">
    <property type="entry name" value="REC_hyHK_CKI1_RcsC-like"/>
    <property type="match status" value="1"/>
</dbReference>
<dbReference type="SMART" id="SM00387">
    <property type="entry name" value="HATPase_c"/>
    <property type="match status" value="1"/>
</dbReference>
<dbReference type="InterPro" id="IPR005467">
    <property type="entry name" value="His_kinase_dom"/>
</dbReference>
<feature type="region of interest" description="Disordered" evidence="7">
    <location>
        <begin position="430"/>
        <end position="449"/>
    </location>
</feature>
<feature type="region of interest" description="Disordered" evidence="7">
    <location>
        <begin position="1044"/>
        <end position="1097"/>
    </location>
</feature>
<dbReference type="InterPro" id="IPR036097">
    <property type="entry name" value="HisK_dim/P_sf"/>
</dbReference>
<feature type="region of interest" description="Disordered" evidence="7">
    <location>
        <begin position="1"/>
        <end position="39"/>
    </location>
</feature>
<comment type="caution">
    <text evidence="10">The sequence shown here is derived from an EMBL/GenBank/DDBJ whole genome shotgun (WGS) entry which is preliminary data.</text>
</comment>
<feature type="modified residue" description="4-aspartylphosphate" evidence="6">
    <location>
        <position position="1156"/>
    </location>
</feature>
<evidence type="ECO:0000256" key="7">
    <source>
        <dbReference type="SAM" id="MobiDB-lite"/>
    </source>
</evidence>
<dbReference type="PANTHER" id="PTHR43047:SF72">
    <property type="entry name" value="OSMOSENSING HISTIDINE PROTEIN KINASE SLN1"/>
    <property type="match status" value="1"/>
</dbReference>
<dbReference type="PRINTS" id="PR00344">
    <property type="entry name" value="BCTRLSENSOR"/>
</dbReference>
<dbReference type="SUPFAM" id="SSF55781">
    <property type="entry name" value="GAF domain-like"/>
    <property type="match status" value="1"/>
</dbReference>
<feature type="compositionally biased region" description="Polar residues" evidence="7">
    <location>
        <begin position="1072"/>
        <end position="1086"/>
    </location>
</feature>
<evidence type="ECO:0000256" key="5">
    <source>
        <dbReference type="ARBA" id="ARBA00022777"/>
    </source>
</evidence>
<dbReference type="GO" id="GO:0005886">
    <property type="term" value="C:plasma membrane"/>
    <property type="evidence" value="ECO:0007669"/>
    <property type="project" value="TreeGrafter"/>
</dbReference>